<feature type="transmembrane region" description="Helical" evidence="1">
    <location>
        <begin position="21"/>
        <end position="45"/>
    </location>
</feature>
<dbReference type="PANTHER" id="PTHR42941:SF1">
    <property type="entry name" value="SLL1037 PROTEIN"/>
    <property type="match status" value="1"/>
</dbReference>
<sequence length="475" mass="50817">MPVPSDLSVRRDASSRRRNRFGPWLALASVLSVLTVALALAYWVWQPATLRIAVGPAGSDDQALIAAVAKAFDARGGAVRLVPIETDGTLQSLNLLGAGKADLAVARGDFAMPADTNSVAILRRNFVVLWAPAPRKGAARPKIMEIASLTGRRIGVVGLGNANLNLLRVILAESGVNPQKVTIAQFGIDRISEMAQDSTLDAFMMVGALDDKAIASTIATTARLRGEPKFLSVDVSDAIAERHPLYESEEIPASAFSTTPQRPDDKIDTIAVNHLIVAPASLSEDTVAAFTRELFTVRQSLVKDLPGASHIQKPDTDKDAALPAHPGAAAFIDGNERSFMDKYSDYIWGVVLLLSGLGSVAAWLRHYLRREERSENALHRDRLLTAISSVREATSLDDLAAMQSAADDILRETLACHEDGAIEDGDLTAFGLVLAQFHQAIVDRRAVIAQMSDADVAAKPDGGVLQPFPISTAAR</sequence>
<dbReference type="SUPFAM" id="SSF53850">
    <property type="entry name" value="Periplasmic binding protein-like II"/>
    <property type="match status" value="1"/>
</dbReference>
<dbReference type="InterPro" id="IPR011852">
    <property type="entry name" value="TRAP_TAXI"/>
</dbReference>
<dbReference type="RefSeq" id="WP_071915929.1">
    <property type="nucleotide sequence ID" value="NZ_CP017637.1"/>
</dbReference>
<dbReference type="Pfam" id="PF16868">
    <property type="entry name" value="NMT1_3"/>
    <property type="match status" value="1"/>
</dbReference>
<reference evidence="2 3" key="1">
    <citation type="submission" date="2016-11" db="EMBL/GenBank/DDBJ databases">
        <title>Complete Genome Sequence of Bradyrhizobium sp. strain J5, an isolated from soybean nodule in Hokkaido.</title>
        <authorList>
            <person name="Kanehara K."/>
        </authorList>
    </citation>
    <scope>NUCLEOTIDE SEQUENCE [LARGE SCALE GENOMIC DNA]</scope>
    <source>
        <strain evidence="2 3">J5</strain>
    </source>
</reference>
<keyword evidence="1" id="KW-1133">Transmembrane helix</keyword>
<dbReference type="OrthoDB" id="252197at2"/>
<dbReference type="Proteomes" id="UP000181962">
    <property type="component" value="Chromosome"/>
</dbReference>
<dbReference type="AlphaFoldDB" id="A0A1L3FKR2"/>
<organism evidence="2 3">
    <name type="scientific">Bradyrhizobium japonicum</name>
    <dbReference type="NCBI Taxonomy" id="375"/>
    <lineage>
        <taxon>Bacteria</taxon>
        <taxon>Pseudomonadati</taxon>
        <taxon>Pseudomonadota</taxon>
        <taxon>Alphaproteobacteria</taxon>
        <taxon>Hyphomicrobiales</taxon>
        <taxon>Nitrobacteraceae</taxon>
        <taxon>Bradyrhizobium</taxon>
    </lineage>
</organism>
<evidence type="ECO:0000256" key="1">
    <source>
        <dbReference type="SAM" id="Phobius"/>
    </source>
</evidence>
<name>A0A1L3FKR2_BRAJP</name>
<protein>
    <submittedName>
        <fullName evidence="2">TRAP transporter</fullName>
    </submittedName>
</protein>
<dbReference type="PANTHER" id="PTHR42941">
    <property type="entry name" value="SLL1037 PROTEIN"/>
    <property type="match status" value="1"/>
</dbReference>
<keyword evidence="1" id="KW-0812">Transmembrane</keyword>
<keyword evidence="1" id="KW-0472">Membrane</keyword>
<feature type="transmembrane region" description="Helical" evidence="1">
    <location>
        <begin position="346"/>
        <end position="364"/>
    </location>
</feature>
<accession>A0A1L3FKR2</accession>
<evidence type="ECO:0000313" key="3">
    <source>
        <dbReference type="Proteomes" id="UP000181962"/>
    </source>
</evidence>
<dbReference type="EMBL" id="CP017637">
    <property type="protein sequence ID" value="APG13923.1"/>
    <property type="molecule type" value="Genomic_DNA"/>
</dbReference>
<dbReference type="Gene3D" id="3.40.190.10">
    <property type="entry name" value="Periplasmic binding protein-like II"/>
    <property type="match status" value="2"/>
</dbReference>
<evidence type="ECO:0000313" key="2">
    <source>
        <dbReference type="EMBL" id="APG13923.1"/>
    </source>
</evidence>
<gene>
    <name evidence="2" type="ORF">BKD09_36790</name>
</gene>
<proteinExistence type="predicted"/>